<keyword evidence="6" id="KW-0276">Fatty acid metabolism</keyword>
<feature type="domain" description="Phospholipase/carboxylesterase/thioesterase" evidence="11">
    <location>
        <begin position="37"/>
        <end position="249"/>
    </location>
</feature>
<keyword evidence="7" id="KW-0443">Lipid metabolism</keyword>
<dbReference type="PANTHER" id="PTHR10655:SF68">
    <property type="entry name" value="PALMITOYL-PROTEIN HYDROLASE"/>
    <property type="match status" value="1"/>
</dbReference>
<comment type="catalytic activity">
    <reaction evidence="10">
        <text>1-hexadecanoyl-sn-glycero-3-phosphocholine + H2O = sn-glycerol 3-phosphocholine + hexadecanoate + H(+)</text>
        <dbReference type="Rhea" id="RHEA:40435"/>
        <dbReference type="ChEBI" id="CHEBI:7896"/>
        <dbReference type="ChEBI" id="CHEBI:15377"/>
        <dbReference type="ChEBI" id="CHEBI:15378"/>
        <dbReference type="ChEBI" id="CHEBI:16870"/>
        <dbReference type="ChEBI" id="CHEBI:72998"/>
    </reaction>
    <physiologicalReaction direction="left-to-right" evidence="10">
        <dbReference type="Rhea" id="RHEA:40436"/>
    </physiologicalReaction>
</comment>
<dbReference type="GO" id="GO:0008474">
    <property type="term" value="F:palmitoyl-(protein) hydrolase activity"/>
    <property type="evidence" value="ECO:0007669"/>
    <property type="project" value="UniProtKB-EC"/>
</dbReference>
<evidence type="ECO:0000256" key="7">
    <source>
        <dbReference type="ARBA" id="ARBA00023098"/>
    </source>
</evidence>
<evidence type="ECO:0000256" key="2">
    <source>
        <dbReference type="ARBA" id="ARBA00006499"/>
    </source>
</evidence>
<evidence type="ECO:0000256" key="9">
    <source>
        <dbReference type="ARBA" id="ARBA00047337"/>
    </source>
</evidence>
<reference evidence="13" key="1">
    <citation type="submission" date="2017-02" db="UniProtKB">
        <authorList>
            <consortium name="WormBaseParasite"/>
        </authorList>
    </citation>
    <scope>IDENTIFICATION</scope>
</reference>
<accession>A0A0N4ZYH3</accession>
<dbReference type="Pfam" id="PF02230">
    <property type="entry name" value="Abhydrolase_2"/>
    <property type="match status" value="1"/>
</dbReference>
<sequence>MCFTIFSKIFNRRTTTTINTNSRSLSDKNSNMVAGSNPVIISPEDTHTSTLIFFHGLGDQGYGWADSLKSPIKPQGTKVICPNAAERPVTLNMGMVMPAWFDLKGLSPTDPEDIEGINTATKYVHNLIEAEIAKGIPSEKIVVGGFSMGGALAIYAGLTFTKPLGGIIGLSTFLCQRDKIESNISANKKVPMLLGHGTNDFLLPFAVGKMTAEKLKSFNPNVEFKSYSGMQHSSCQQEMIDVQNFLNKVLS</sequence>
<evidence type="ECO:0000256" key="5">
    <source>
        <dbReference type="ARBA" id="ARBA00022801"/>
    </source>
</evidence>
<dbReference type="Proteomes" id="UP000038045">
    <property type="component" value="Unplaced"/>
</dbReference>
<evidence type="ECO:0000256" key="6">
    <source>
        <dbReference type="ARBA" id="ARBA00022832"/>
    </source>
</evidence>
<evidence type="ECO:0000256" key="1">
    <source>
        <dbReference type="ARBA" id="ARBA00004496"/>
    </source>
</evidence>
<keyword evidence="5" id="KW-0378">Hydrolase</keyword>
<dbReference type="PANTHER" id="PTHR10655">
    <property type="entry name" value="LYSOPHOSPHOLIPASE-RELATED"/>
    <property type="match status" value="1"/>
</dbReference>
<proteinExistence type="inferred from homology"/>
<dbReference type="WBParaSite" id="PTRK_0001384300.1">
    <property type="protein sequence ID" value="PTRK_0001384300.1"/>
    <property type="gene ID" value="PTRK_0001384300"/>
</dbReference>
<keyword evidence="12" id="KW-1185">Reference proteome</keyword>
<dbReference type="GO" id="GO:0052689">
    <property type="term" value="F:carboxylic ester hydrolase activity"/>
    <property type="evidence" value="ECO:0007669"/>
    <property type="project" value="TreeGrafter"/>
</dbReference>
<evidence type="ECO:0000313" key="13">
    <source>
        <dbReference type="WBParaSite" id="PTRK_0001384300.1"/>
    </source>
</evidence>
<organism evidence="12 13">
    <name type="scientific">Parastrongyloides trichosuri</name>
    <name type="common">Possum-specific nematode worm</name>
    <dbReference type="NCBI Taxonomy" id="131310"/>
    <lineage>
        <taxon>Eukaryota</taxon>
        <taxon>Metazoa</taxon>
        <taxon>Ecdysozoa</taxon>
        <taxon>Nematoda</taxon>
        <taxon>Chromadorea</taxon>
        <taxon>Rhabditida</taxon>
        <taxon>Tylenchina</taxon>
        <taxon>Panagrolaimomorpha</taxon>
        <taxon>Strongyloidoidea</taxon>
        <taxon>Strongyloididae</taxon>
        <taxon>Parastrongyloides</taxon>
    </lineage>
</organism>
<dbReference type="Gene3D" id="3.40.50.1820">
    <property type="entry name" value="alpha/beta hydrolase"/>
    <property type="match status" value="1"/>
</dbReference>
<evidence type="ECO:0000256" key="8">
    <source>
        <dbReference type="ARBA" id="ARBA00031195"/>
    </source>
</evidence>
<evidence type="ECO:0000259" key="11">
    <source>
        <dbReference type="Pfam" id="PF02230"/>
    </source>
</evidence>
<dbReference type="GO" id="GO:0006631">
    <property type="term" value="P:fatty acid metabolic process"/>
    <property type="evidence" value="ECO:0007669"/>
    <property type="project" value="UniProtKB-KW"/>
</dbReference>
<dbReference type="STRING" id="131310.A0A0N4ZYH3"/>
<dbReference type="SUPFAM" id="SSF53474">
    <property type="entry name" value="alpha/beta-Hydrolases"/>
    <property type="match status" value="1"/>
</dbReference>
<comment type="subcellular location">
    <subcellularLocation>
        <location evidence="1">Cytoplasm</location>
    </subcellularLocation>
</comment>
<dbReference type="EC" id="3.1.2.22" evidence="3"/>
<evidence type="ECO:0000256" key="3">
    <source>
        <dbReference type="ARBA" id="ARBA00012423"/>
    </source>
</evidence>
<dbReference type="InterPro" id="IPR003140">
    <property type="entry name" value="PLipase/COase/thioEstase"/>
</dbReference>
<comment type="similarity">
    <text evidence="2">Belongs to the AB hydrolase superfamily. AB hydrolase 2 family.</text>
</comment>
<evidence type="ECO:0000313" key="12">
    <source>
        <dbReference type="Proteomes" id="UP000038045"/>
    </source>
</evidence>
<comment type="catalytic activity">
    <reaction evidence="9">
        <text>S-hexadecanoyl-L-cysteinyl-[protein] + H2O = L-cysteinyl-[protein] + hexadecanoate + H(+)</text>
        <dbReference type="Rhea" id="RHEA:19233"/>
        <dbReference type="Rhea" id="RHEA-COMP:10131"/>
        <dbReference type="Rhea" id="RHEA-COMP:11032"/>
        <dbReference type="ChEBI" id="CHEBI:7896"/>
        <dbReference type="ChEBI" id="CHEBI:15377"/>
        <dbReference type="ChEBI" id="CHEBI:15378"/>
        <dbReference type="ChEBI" id="CHEBI:29950"/>
        <dbReference type="ChEBI" id="CHEBI:74151"/>
        <dbReference type="EC" id="3.1.2.22"/>
    </reaction>
</comment>
<dbReference type="InterPro" id="IPR029058">
    <property type="entry name" value="AB_hydrolase_fold"/>
</dbReference>
<protein>
    <recommendedName>
        <fullName evidence="3">palmitoyl-protein hydrolase</fullName>
        <ecNumber evidence="3">3.1.2.22</ecNumber>
    </recommendedName>
    <alternativeName>
        <fullName evidence="8">Palmitoyl-protein hydrolase</fullName>
    </alternativeName>
</protein>
<name>A0A0N4ZYH3_PARTI</name>
<dbReference type="AlphaFoldDB" id="A0A0N4ZYH3"/>
<dbReference type="GO" id="GO:0005737">
    <property type="term" value="C:cytoplasm"/>
    <property type="evidence" value="ECO:0007669"/>
    <property type="project" value="UniProtKB-SubCell"/>
</dbReference>
<evidence type="ECO:0000256" key="10">
    <source>
        <dbReference type="ARBA" id="ARBA00048656"/>
    </source>
</evidence>
<keyword evidence="4" id="KW-0963">Cytoplasm</keyword>
<dbReference type="FunFam" id="3.40.50.1820:FF:000010">
    <property type="entry name" value="Acyl-protein thioesterase 2"/>
    <property type="match status" value="1"/>
</dbReference>
<evidence type="ECO:0000256" key="4">
    <source>
        <dbReference type="ARBA" id="ARBA00022490"/>
    </source>
</evidence>
<dbReference type="InterPro" id="IPR050565">
    <property type="entry name" value="LYPA1-2/EST-like"/>
</dbReference>